<dbReference type="PROSITE" id="PS50005">
    <property type="entry name" value="TPR"/>
    <property type="match status" value="1"/>
</dbReference>
<dbReference type="Gene3D" id="1.25.40.10">
    <property type="entry name" value="Tetratricopeptide repeat domain"/>
    <property type="match status" value="1"/>
</dbReference>
<protein>
    <submittedName>
        <fullName evidence="2">Uncharacterized protein</fullName>
    </submittedName>
</protein>
<proteinExistence type="predicted"/>
<dbReference type="InterPro" id="IPR019734">
    <property type="entry name" value="TPR_rpt"/>
</dbReference>
<accession>A0A367ZV50</accession>
<sequence>MSNRIFLAAWVLVIVLAGSSFAVSIRVLPGGIPVGSAEQLMREGIRLGSSQMLRQAWDSYEKAVALNPEYLEGYLQLGRIFFHLSLLGTATAEESRKAQHFADVLLEKAPEIADAHRLMGMVLSGKGAYLDALQELQLALHLNPGNEFVICDLASIHLALKQPEQTIGLLEGRSLRDGWSYYILGMAWLQKGERGRAMLNFKKARALGFSGYWLDLAFQRLGEELSLPLR</sequence>
<dbReference type="SMART" id="SM00028">
    <property type="entry name" value="TPR"/>
    <property type="match status" value="3"/>
</dbReference>
<reference evidence="2 3" key="1">
    <citation type="submission" date="2018-05" db="EMBL/GenBank/DDBJ databases">
        <title>A metagenomic window into the 2 km-deep terrestrial subsurface aquifer revealed taxonomically and functionally diverse microbial community comprising novel uncultured bacterial lineages.</title>
        <authorList>
            <person name="Kadnikov V.V."/>
            <person name="Mardanov A.V."/>
            <person name="Beletsky A.V."/>
            <person name="Banks D."/>
            <person name="Pimenov N.V."/>
            <person name="Frank Y.A."/>
            <person name="Karnachuk O.V."/>
            <person name="Ravin N.V."/>
        </authorList>
    </citation>
    <scope>NUCLEOTIDE SEQUENCE [LARGE SCALE GENOMIC DNA]</scope>
    <source>
        <strain evidence="2">BY5</strain>
    </source>
</reference>
<comment type="caution">
    <text evidence="2">The sequence shown here is derived from an EMBL/GenBank/DDBJ whole genome shotgun (WGS) entry which is preliminary data.</text>
</comment>
<dbReference type="EMBL" id="QOQW01000001">
    <property type="protein sequence ID" value="RCK81717.1"/>
    <property type="molecule type" value="Genomic_DNA"/>
</dbReference>
<evidence type="ECO:0000256" key="1">
    <source>
        <dbReference type="PROSITE-ProRule" id="PRU00339"/>
    </source>
</evidence>
<dbReference type="Proteomes" id="UP000252355">
    <property type="component" value="Unassembled WGS sequence"/>
</dbReference>
<gene>
    <name evidence="2" type="ORF">OZSIB_0851</name>
</gene>
<name>A0A367ZV50_9BACT</name>
<dbReference type="InterPro" id="IPR011990">
    <property type="entry name" value="TPR-like_helical_dom_sf"/>
</dbReference>
<feature type="repeat" description="TPR" evidence="1">
    <location>
        <begin position="113"/>
        <end position="146"/>
    </location>
</feature>
<keyword evidence="1" id="KW-0802">TPR repeat</keyword>
<evidence type="ECO:0000313" key="3">
    <source>
        <dbReference type="Proteomes" id="UP000252355"/>
    </source>
</evidence>
<evidence type="ECO:0000313" key="2">
    <source>
        <dbReference type="EMBL" id="RCK81717.1"/>
    </source>
</evidence>
<organism evidence="2 3">
    <name type="scientific">Candidatus Ozemobacter sibiricus</name>
    <dbReference type="NCBI Taxonomy" id="2268124"/>
    <lineage>
        <taxon>Bacteria</taxon>
        <taxon>Candidatus Ozemobacteria</taxon>
        <taxon>Candidatus Ozemobacterales</taxon>
        <taxon>Candidatus Ozemobacteraceae</taxon>
        <taxon>Candidatus Ozemobacter</taxon>
    </lineage>
</organism>
<dbReference type="SUPFAM" id="SSF48452">
    <property type="entry name" value="TPR-like"/>
    <property type="match status" value="1"/>
</dbReference>
<dbReference type="AlphaFoldDB" id="A0A367ZV50"/>